<reference evidence="7" key="1">
    <citation type="submission" date="2016-01" db="EMBL/GenBank/DDBJ databases">
        <title>Reference transcriptome for the parasite Schistocephalus solidus: insights into the molecular evolution of parasitism.</title>
        <authorList>
            <person name="Hebert F.O."/>
            <person name="Grambauer S."/>
            <person name="Barber I."/>
            <person name="Landry C.R."/>
            <person name="Aubin-Horth N."/>
        </authorList>
    </citation>
    <scope>NUCLEOTIDE SEQUENCE</scope>
</reference>
<feature type="domain" description="AB hydrolase-1" evidence="6">
    <location>
        <begin position="65"/>
        <end position="268"/>
    </location>
</feature>
<protein>
    <recommendedName>
        <fullName evidence="3">Maspardin</fullName>
    </recommendedName>
</protein>
<evidence type="ECO:0000256" key="1">
    <source>
        <dbReference type="ARBA" id="ARBA00004496"/>
    </source>
</evidence>
<keyword evidence="5" id="KW-0812">Transmembrane</keyword>
<feature type="transmembrane region" description="Helical" evidence="5">
    <location>
        <begin position="266"/>
        <end position="284"/>
    </location>
</feature>
<name>A0A0X3P0G2_SCHSO</name>
<evidence type="ECO:0000259" key="6">
    <source>
        <dbReference type="Pfam" id="PF12697"/>
    </source>
</evidence>
<evidence type="ECO:0000313" key="7">
    <source>
        <dbReference type="EMBL" id="JAP44890.1"/>
    </source>
</evidence>
<dbReference type="SUPFAM" id="SSF53474">
    <property type="entry name" value="alpha/beta-Hydrolases"/>
    <property type="match status" value="1"/>
</dbReference>
<proteinExistence type="inferred from homology"/>
<comment type="subcellular location">
    <subcellularLocation>
        <location evidence="1">Cytoplasm</location>
    </subcellularLocation>
</comment>
<dbReference type="InterPro" id="IPR000073">
    <property type="entry name" value="AB_hydrolase_1"/>
</dbReference>
<keyword evidence="4" id="KW-0963">Cytoplasm</keyword>
<sequence length="347" mass="39056">MNHIEKDADNGRLQSFISLASRTIIKIGSHNFEIYDIGPKDILCPIICLPPCTCDATIYYELQLRLSKNGFRIISINYPRTYNANEFCESFMRLIHELQLTAVHLVGSSLGGFLAQKFYLYSMHMDCPVKSLILCNTFTDTSVFASHTSSRFMWLMPAFSLRMMVEYPAVANDADDATKLAMSMAKSQLNSMPQADLAARLTMNGMPDAVDVKGLQEADIIIIEVGDLDASYREHFGSVNRAYPNAKVAHLELGGQFPFLSRAEEFAAYMEVCMTCFILVLFLASSCYPCVDKDTLAYCLTFPARYIQYLEIGDFLSSPIFLPFKANSVFVPCQRNFRTRIDLVGHI</sequence>
<dbReference type="EMBL" id="GEEE01009860">
    <property type="protein sequence ID" value="JAP53365.1"/>
    <property type="molecule type" value="Transcribed_RNA"/>
</dbReference>
<dbReference type="EMBL" id="GEEE01018335">
    <property type="protein sequence ID" value="JAP44890.1"/>
    <property type="molecule type" value="Transcribed_RNA"/>
</dbReference>
<dbReference type="InterPro" id="IPR026151">
    <property type="entry name" value="Maspardin"/>
</dbReference>
<dbReference type="GO" id="GO:0005737">
    <property type="term" value="C:cytoplasm"/>
    <property type="evidence" value="ECO:0007669"/>
    <property type="project" value="UniProtKB-SubCell"/>
</dbReference>
<dbReference type="Gene3D" id="3.40.50.1820">
    <property type="entry name" value="alpha/beta hydrolase"/>
    <property type="match status" value="1"/>
</dbReference>
<comment type="similarity">
    <text evidence="2">Belongs to the AB hydrolase superfamily.</text>
</comment>
<dbReference type="InterPro" id="IPR029058">
    <property type="entry name" value="AB_hydrolase_fold"/>
</dbReference>
<accession>A0A0X3P0G2</accession>
<organism evidence="7">
    <name type="scientific">Schistocephalus solidus</name>
    <name type="common">Tapeworm</name>
    <dbReference type="NCBI Taxonomy" id="70667"/>
    <lineage>
        <taxon>Eukaryota</taxon>
        <taxon>Metazoa</taxon>
        <taxon>Spiralia</taxon>
        <taxon>Lophotrochozoa</taxon>
        <taxon>Platyhelminthes</taxon>
        <taxon>Cestoda</taxon>
        <taxon>Eucestoda</taxon>
        <taxon>Diphyllobothriidea</taxon>
        <taxon>Diphyllobothriidae</taxon>
        <taxon>Schistocephalus</taxon>
    </lineage>
</organism>
<keyword evidence="5" id="KW-1133">Transmembrane helix</keyword>
<dbReference type="AlphaFoldDB" id="A0A0X3P0G2"/>
<evidence type="ECO:0000256" key="3">
    <source>
        <dbReference type="ARBA" id="ARBA00020148"/>
    </source>
</evidence>
<keyword evidence="5" id="KW-0472">Membrane</keyword>
<dbReference type="Pfam" id="PF12697">
    <property type="entry name" value="Abhydrolase_6"/>
    <property type="match status" value="1"/>
</dbReference>
<dbReference type="PANTHER" id="PTHR15913">
    <property type="entry name" value="ACID CLUSTER PROTEIN 33"/>
    <property type="match status" value="1"/>
</dbReference>
<evidence type="ECO:0000256" key="4">
    <source>
        <dbReference type="ARBA" id="ARBA00022490"/>
    </source>
</evidence>
<evidence type="ECO:0000256" key="2">
    <source>
        <dbReference type="ARBA" id="ARBA00008645"/>
    </source>
</evidence>
<dbReference type="PANTHER" id="PTHR15913:SF0">
    <property type="entry name" value="MASPARDIN"/>
    <property type="match status" value="1"/>
</dbReference>
<evidence type="ECO:0000256" key="5">
    <source>
        <dbReference type="SAM" id="Phobius"/>
    </source>
</evidence>
<dbReference type="EMBL" id="GEEE01007007">
    <property type="protein sequence ID" value="JAP56218.1"/>
    <property type="molecule type" value="Transcribed_RNA"/>
</dbReference>
<gene>
    <name evidence="7" type="primary">SPG21</name>
    <name evidence="7" type="ORF">TR136310</name>
</gene>